<reference evidence="2" key="2">
    <citation type="submission" date="2025-09" db="UniProtKB">
        <authorList>
            <consortium name="Ensembl"/>
        </authorList>
    </citation>
    <scope>IDENTIFICATION</scope>
</reference>
<feature type="compositionally biased region" description="Basic residues" evidence="1">
    <location>
        <begin position="1"/>
        <end position="12"/>
    </location>
</feature>
<accession>A0A8D0KXF7</accession>
<dbReference type="Ensembl" id="ENSSOCT00000017270.1">
    <property type="protein sequence ID" value="ENSSOCP00000016837.1"/>
    <property type="gene ID" value="ENSSOCG00000012690.1"/>
</dbReference>
<dbReference type="Proteomes" id="UP000694551">
    <property type="component" value="Unplaced"/>
</dbReference>
<reference evidence="2" key="1">
    <citation type="submission" date="2025-08" db="UniProtKB">
        <authorList>
            <consortium name="Ensembl"/>
        </authorList>
    </citation>
    <scope>IDENTIFICATION</scope>
</reference>
<proteinExistence type="predicted"/>
<organism evidence="2 3">
    <name type="scientific">Strix occidentalis caurina</name>
    <name type="common">northern spotted owl</name>
    <dbReference type="NCBI Taxonomy" id="311401"/>
    <lineage>
        <taxon>Eukaryota</taxon>
        <taxon>Metazoa</taxon>
        <taxon>Chordata</taxon>
        <taxon>Craniata</taxon>
        <taxon>Vertebrata</taxon>
        <taxon>Euteleostomi</taxon>
        <taxon>Archelosauria</taxon>
        <taxon>Archosauria</taxon>
        <taxon>Dinosauria</taxon>
        <taxon>Saurischia</taxon>
        <taxon>Theropoda</taxon>
        <taxon>Coelurosauria</taxon>
        <taxon>Aves</taxon>
        <taxon>Neognathae</taxon>
        <taxon>Neoaves</taxon>
        <taxon>Telluraves</taxon>
        <taxon>Strigiformes</taxon>
        <taxon>Strigidae</taxon>
        <taxon>Strix</taxon>
    </lineage>
</organism>
<name>A0A8D0KXF7_STROC</name>
<feature type="compositionally biased region" description="Basic residues" evidence="1">
    <location>
        <begin position="30"/>
        <end position="40"/>
    </location>
</feature>
<dbReference type="PANTHER" id="PTHR21037:SF2">
    <property type="entry name" value="SIMILAR TO NOVEL PROTEIN"/>
    <property type="match status" value="1"/>
</dbReference>
<protein>
    <submittedName>
        <fullName evidence="2">Uncharacterized protein</fullName>
    </submittedName>
</protein>
<sequence length="144" mass="16049">SRSGRRRGRPRARQPVTVPPAVPSPSPPQSRHRPPAARHRPAAERAGLVLFCFQVGQQTSADPLTGYLVLSEGARLQRGKCCGSACRRCPYEQVNVKDQSKKKRFDSFFLYIYMSINVFQRAAAKRSPSALCGFYCWNTGICCT</sequence>
<evidence type="ECO:0000313" key="3">
    <source>
        <dbReference type="Proteomes" id="UP000694551"/>
    </source>
</evidence>
<feature type="compositionally biased region" description="Pro residues" evidence="1">
    <location>
        <begin position="17"/>
        <end position="28"/>
    </location>
</feature>
<keyword evidence="3" id="KW-1185">Reference proteome</keyword>
<feature type="region of interest" description="Disordered" evidence="1">
    <location>
        <begin position="1"/>
        <end position="41"/>
    </location>
</feature>
<evidence type="ECO:0000256" key="1">
    <source>
        <dbReference type="SAM" id="MobiDB-lite"/>
    </source>
</evidence>
<dbReference type="Pfam" id="PF17653">
    <property type="entry name" value="DUF5522"/>
    <property type="match status" value="1"/>
</dbReference>
<dbReference type="AlphaFoldDB" id="A0A8D0KXF7"/>
<evidence type="ECO:0000313" key="2">
    <source>
        <dbReference type="Ensembl" id="ENSSOCP00000016837.1"/>
    </source>
</evidence>
<dbReference type="InterPro" id="IPR040807">
    <property type="entry name" value="DUF5522"/>
</dbReference>
<dbReference type="PANTHER" id="PTHR21037">
    <property type="entry name" value="39S RIBOSOMAL PROTEIN L14, MITOCHONDRIAL"/>
    <property type="match status" value="1"/>
</dbReference>